<dbReference type="GO" id="GO:0046872">
    <property type="term" value="F:metal ion binding"/>
    <property type="evidence" value="ECO:0007669"/>
    <property type="project" value="UniProtKB-KW"/>
</dbReference>
<keyword evidence="6 16" id="KW-0067">ATP-binding</keyword>
<evidence type="ECO:0000256" key="8">
    <source>
        <dbReference type="ARBA" id="ARBA00022960"/>
    </source>
</evidence>
<dbReference type="Gene3D" id="3.30.1490.20">
    <property type="entry name" value="ATP-grasp fold, A domain"/>
    <property type="match status" value="1"/>
</dbReference>
<dbReference type="HAMAP" id="MF_00047">
    <property type="entry name" value="Dala_Dala_lig"/>
    <property type="match status" value="1"/>
</dbReference>
<dbReference type="InterPro" id="IPR011127">
    <property type="entry name" value="Dala_Dala_lig_N"/>
</dbReference>
<dbReference type="Proteomes" id="UP000662939">
    <property type="component" value="Chromosome"/>
</dbReference>
<feature type="binding site" evidence="14">
    <location>
        <position position="145"/>
    </location>
    <ligand>
        <name>ATP</name>
        <dbReference type="ChEBI" id="CHEBI:30616"/>
    </ligand>
</feature>
<evidence type="ECO:0000256" key="16">
    <source>
        <dbReference type="PROSITE-ProRule" id="PRU00409"/>
    </source>
</evidence>
<protein>
    <recommendedName>
        <fullName evidence="12">D-alanine--D-alanine ligase</fullName>
        <ecNumber evidence="12">6.3.2.4</ecNumber>
    </recommendedName>
    <alternativeName>
        <fullName evidence="12">D-Ala-D-Ala ligase</fullName>
    </alternativeName>
    <alternativeName>
        <fullName evidence="12">D-alanylalanine synthetase</fullName>
    </alternativeName>
</protein>
<evidence type="ECO:0000256" key="4">
    <source>
        <dbReference type="ARBA" id="ARBA00022723"/>
    </source>
</evidence>
<comment type="function">
    <text evidence="12">Cell wall formation.</text>
</comment>
<keyword evidence="9 12" id="KW-0573">Peptidoglycan synthesis</keyword>
<keyword evidence="3 12" id="KW-0436">Ligase</keyword>
<evidence type="ECO:0000256" key="6">
    <source>
        <dbReference type="ARBA" id="ARBA00022840"/>
    </source>
</evidence>
<dbReference type="Gene3D" id="3.30.470.20">
    <property type="entry name" value="ATP-grasp fold, B domain"/>
    <property type="match status" value="1"/>
</dbReference>
<reference evidence="18" key="1">
    <citation type="submission" date="2021-02" db="EMBL/GenBank/DDBJ databases">
        <title>Natronoglycomyces albus gen. nov., sp. nov, a haloalkaliphilic actinobacterium from a soda solonchak soil.</title>
        <authorList>
            <person name="Sorokin D.Y."/>
            <person name="Khijniak T.V."/>
            <person name="Zakharycheva A.P."/>
            <person name="Boueva O.V."/>
            <person name="Ariskina E.V."/>
            <person name="Hahnke R.L."/>
            <person name="Bunk B."/>
            <person name="Sproer C."/>
            <person name="Schumann P."/>
            <person name="Evtushenko L.I."/>
            <person name="Kublanov I.V."/>
        </authorList>
    </citation>
    <scope>NUCLEOTIDE SEQUENCE</scope>
    <source>
        <strain evidence="18">DSM 106290</strain>
    </source>
</reference>
<keyword evidence="12" id="KW-0963">Cytoplasm</keyword>
<feature type="active site" evidence="13">
    <location>
        <position position="20"/>
    </location>
</feature>
<organism evidence="18 19">
    <name type="scientific">Natronoglycomyces albus</name>
    <dbReference type="NCBI Taxonomy" id="2811108"/>
    <lineage>
        <taxon>Bacteria</taxon>
        <taxon>Bacillati</taxon>
        <taxon>Actinomycetota</taxon>
        <taxon>Actinomycetes</taxon>
        <taxon>Glycomycetales</taxon>
        <taxon>Glycomycetaceae</taxon>
        <taxon>Natronoglycomyces</taxon>
    </lineage>
</organism>
<dbReference type="GO" id="GO:0071555">
    <property type="term" value="P:cell wall organization"/>
    <property type="evidence" value="ECO:0007669"/>
    <property type="project" value="UniProtKB-KW"/>
</dbReference>
<dbReference type="Pfam" id="PF07478">
    <property type="entry name" value="Dala_Dala_lig_C"/>
    <property type="match status" value="1"/>
</dbReference>
<feature type="active site" evidence="13">
    <location>
        <position position="332"/>
    </location>
</feature>
<dbReference type="KEGG" id="nav:JQS30_04120"/>
<dbReference type="SUPFAM" id="SSF56059">
    <property type="entry name" value="Glutathione synthetase ATP-binding domain-like"/>
    <property type="match status" value="1"/>
</dbReference>
<dbReference type="PROSITE" id="PS00843">
    <property type="entry name" value="DALA_DALA_LIGASE_1"/>
    <property type="match status" value="1"/>
</dbReference>
<dbReference type="GO" id="GO:0005524">
    <property type="term" value="F:ATP binding"/>
    <property type="evidence" value="ECO:0007669"/>
    <property type="project" value="UniProtKB-UniRule"/>
</dbReference>
<dbReference type="Pfam" id="PF01820">
    <property type="entry name" value="Dala_Dala_lig_N"/>
    <property type="match status" value="1"/>
</dbReference>
<keyword evidence="8 12" id="KW-0133">Cell shape</keyword>
<dbReference type="PANTHER" id="PTHR23132:SF25">
    <property type="entry name" value="D-ALANINE--D-ALANINE LIGASE A"/>
    <property type="match status" value="1"/>
</dbReference>
<evidence type="ECO:0000256" key="3">
    <source>
        <dbReference type="ARBA" id="ARBA00022598"/>
    </source>
</evidence>
<evidence type="ECO:0000313" key="18">
    <source>
        <dbReference type="EMBL" id="QSB06111.1"/>
    </source>
</evidence>
<evidence type="ECO:0000313" key="19">
    <source>
        <dbReference type="Proteomes" id="UP000662939"/>
    </source>
</evidence>
<keyword evidence="7 15" id="KW-0460">Magnesium</keyword>
<dbReference type="InterPro" id="IPR011095">
    <property type="entry name" value="Dala_Dala_lig_C"/>
</dbReference>
<dbReference type="InterPro" id="IPR016185">
    <property type="entry name" value="PreATP-grasp_dom_sf"/>
</dbReference>
<keyword evidence="19" id="KW-1185">Reference proteome</keyword>
<dbReference type="GO" id="GO:0008716">
    <property type="term" value="F:D-alanine-D-alanine ligase activity"/>
    <property type="evidence" value="ECO:0007669"/>
    <property type="project" value="UniProtKB-UniRule"/>
</dbReference>
<dbReference type="InterPro" id="IPR011761">
    <property type="entry name" value="ATP-grasp"/>
</dbReference>
<dbReference type="Gene3D" id="3.40.50.20">
    <property type="match status" value="1"/>
</dbReference>
<accession>A0A895XK28</accession>
<evidence type="ECO:0000256" key="7">
    <source>
        <dbReference type="ARBA" id="ARBA00022842"/>
    </source>
</evidence>
<dbReference type="InterPro" id="IPR005905">
    <property type="entry name" value="D_ala_D_ala"/>
</dbReference>
<feature type="binding site" evidence="14">
    <location>
        <begin position="193"/>
        <end position="194"/>
    </location>
    <ligand>
        <name>ATP</name>
        <dbReference type="ChEBI" id="CHEBI:30616"/>
    </ligand>
</feature>
<comment type="pathway">
    <text evidence="12">Cell wall biogenesis; peptidoglycan biosynthesis.</text>
</comment>
<evidence type="ECO:0000259" key="17">
    <source>
        <dbReference type="PROSITE" id="PS50975"/>
    </source>
</evidence>
<feature type="active site" evidence="13">
    <location>
        <position position="193"/>
    </location>
</feature>
<dbReference type="UniPathway" id="UPA00219"/>
<dbReference type="PROSITE" id="PS50975">
    <property type="entry name" value="ATP_GRASP"/>
    <property type="match status" value="1"/>
</dbReference>
<gene>
    <name evidence="12" type="primary">ddl</name>
    <name evidence="18" type="ORF">JQS30_04120</name>
</gene>
<evidence type="ECO:0000256" key="14">
    <source>
        <dbReference type="PIRSR" id="PIRSR039102-2"/>
    </source>
</evidence>
<comment type="cofactor">
    <cofactor evidence="1">
        <name>Mn(2+)</name>
        <dbReference type="ChEBI" id="CHEBI:29035"/>
    </cofactor>
</comment>
<dbReference type="PIRSF" id="PIRSF039102">
    <property type="entry name" value="Ddl/VanB"/>
    <property type="match status" value="1"/>
</dbReference>
<evidence type="ECO:0000256" key="2">
    <source>
        <dbReference type="ARBA" id="ARBA00010871"/>
    </source>
</evidence>
<feature type="binding site" evidence="15">
    <location>
        <position position="323"/>
    </location>
    <ligand>
        <name>Mg(2+)</name>
        <dbReference type="ChEBI" id="CHEBI:18420"/>
        <label>2</label>
    </ligand>
</feature>
<evidence type="ECO:0000256" key="15">
    <source>
        <dbReference type="PIRSR" id="PIRSR039102-3"/>
    </source>
</evidence>
<dbReference type="NCBIfam" id="TIGR01205">
    <property type="entry name" value="D_ala_D_alaTIGR"/>
    <property type="match status" value="1"/>
</dbReference>
<comment type="subcellular location">
    <subcellularLocation>
        <location evidence="12">Cytoplasm</location>
    </subcellularLocation>
</comment>
<evidence type="ECO:0000256" key="13">
    <source>
        <dbReference type="PIRSR" id="PIRSR039102-1"/>
    </source>
</evidence>
<evidence type="ECO:0000256" key="9">
    <source>
        <dbReference type="ARBA" id="ARBA00022984"/>
    </source>
</evidence>
<keyword evidence="4 15" id="KW-0479">Metal-binding</keyword>
<feature type="binding site" evidence="14">
    <location>
        <begin position="185"/>
        <end position="187"/>
    </location>
    <ligand>
        <name>ATP</name>
        <dbReference type="ChEBI" id="CHEBI:30616"/>
    </ligand>
</feature>
<feature type="binding site" evidence="14">
    <location>
        <begin position="223"/>
        <end position="231"/>
    </location>
    <ligand>
        <name>ATP</name>
        <dbReference type="ChEBI" id="CHEBI:30616"/>
    </ligand>
</feature>
<comment type="catalytic activity">
    <reaction evidence="12">
        <text>2 D-alanine + ATP = D-alanyl-D-alanine + ADP + phosphate + H(+)</text>
        <dbReference type="Rhea" id="RHEA:11224"/>
        <dbReference type="ChEBI" id="CHEBI:15378"/>
        <dbReference type="ChEBI" id="CHEBI:30616"/>
        <dbReference type="ChEBI" id="CHEBI:43474"/>
        <dbReference type="ChEBI" id="CHEBI:57416"/>
        <dbReference type="ChEBI" id="CHEBI:57822"/>
        <dbReference type="ChEBI" id="CHEBI:456216"/>
        <dbReference type="EC" id="6.3.2.4"/>
    </reaction>
</comment>
<comment type="similarity">
    <text evidence="2 12">Belongs to the D-alanine--D-alanine ligase family.</text>
</comment>
<feature type="binding site" evidence="15">
    <location>
        <position position="321"/>
    </location>
    <ligand>
        <name>Mg(2+)</name>
        <dbReference type="ChEBI" id="CHEBI:18420"/>
        <label>1</label>
    </ligand>
</feature>
<dbReference type="SUPFAM" id="SSF52440">
    <property type="entry name" value="PreATP-grasp domain"/>
    <property type="match status" value="1"/>
</dbReference>
<dbReference type="InterPro" id="IPR000291">
    <property type="entry name" value="D-Ala_lig_Van_CS"/>
</dbReference>
<dbReference type="InterPro" id="IPR013815">
    <property type="entry name" value="ATP_grasp_subdomain_1"/>
</dbReference>
<dbReference type="PROSITE" id="PS00844">
    <property type="entry name" value="DALA_DALA_LIGASE_2"/>
    <property type="match status" value="1"/>
</dbReference>
<feature type="binding site" evidence="14">
    <location>
        <begin position="320"/>
        <end position="321"/>
    </location>
    <ligand>
        <name>ATP</name>
        <dbReference type="ChEBI" id="CHEBI:30616"/>
    </ligand>
</feature>
<dbReference type="GO" id="GO:0009252">
    <property type="term" value="P:peptidoglycan biosynthetic process"/>
    <property type="evidence" value="ECO:0007669"/>
    <property type="project" value="UniProtKB-UniRule"/>
</dbReference>
<evidence type="ECO:0000256" key="10">
    <source>
        <dbReference type="ARBA" id="ARBA00023211"/>
    </source>
</evidence>
<feature type="binding site" evidence="15">
    <location>
        <position position="321"/>
    </location>
    <ligand>
        <name>Mg(2+)</name>
        <dbReference type="ChEBI" id="CHEBI:18420"/>
        <label>2</label>
    </ligand>
</feature>
<sequence>MNYHTDSLAVAVFMGGRSVEHPVSCTSGTGVADALTEVGHEVHRIGITREGAWVLLDKEHSRLVISDGVMPEVTLDSGTPVRLSTDPAGPRLIDAQGRSVGHVDVAFPALHGPWGEDGTIQGLFEMASLPYVGSGVLSSSLCMDKGFTKRILAAHSVNQGPYLAIGAHEEVDLDAVAQQLGFPLFLKPARAGSSLGISRVTSKDGLPDAIAKARAVDDKLVLESGFEGVREVEVGVLERFDGGLDISYPLEVLEKGAEGWFDFDAKYLGSPEPFNLRPDFPEGVAEELQEMARTVFRALDCRHFARIDGFLAQDGSVYLNEINTVPGLTPMSGVPQAFSKLGFAYTEIIDRLVRLAARH</sequence>
<dbReference type="EMBL" id="CP070496">
    <property type="protein sequence ID" value="QSB06111.1"/>
    <property type="molecule type" value="Genomic_DNA"/>
</dbReference>
<evidence type="ECO:0000256" key="12">
    <source>
        <dbReference type="HAMAP-Rule" id="MF_00047"/>
    </source>
</evidence>
<evidence type="ECO:0000256" key="11">
    <source>
        <dbReference type="ARBA" id="ARBA00023316"/>
    </source>
</evidence>
<dbReference type="AlphaFoldDB" id="A0A895XK28"/>
<proteinExistence type="inferred from homology"/>
<keyword evidence="10 15" id="KW-0464">Manganese</keyword>
<dbReference type="NCBIfam" id="NF002528">
    <property type="entry name" value="PRK01966.1-4"/>
    <property type="match status" value="1"/>
</dbReference>
<dbReference type="EC" id="6.3.2.4" evidence="12"/>
<feature type="binding site" evidence="15">
    <location>
        <position position="308"/>
    </location>
    <ligand>
        <name>Mg(2+)</name>
        <dbReference type="ChEBI" id="CHEBI:18420"/>
        <label>1</label>
    </ligand>
</feature>
<keyword evidence="5 14" id="KW-0547">Nucleotide-binding</keyword>
<dbReference type="GO" id="GO:0005829">
    <property type="term" value="C:cytosol"/>
    <property type="evidence" value="ECO:0007669"/>
    <property type="project" value="TreeGrafter"/>
</dbReference>
<dbReference type="GO" id="GO:0008360">
    <property type="term" value="P:regulation of cell shape"/>
    <property type="evidence" value="ECO:0007669"/>
    <property type="project" value="UniProtKB-KW"/>
</dbReference>
<name>A0A895XK28_9ACTN</name>
<feature type="domain" description="ATP-grasp" evidence="17">
    <location>
        <begin position="149"/>
        <end position="354"/>
    </location>
</feature>
<comment type="cofactor">
    <cofactor evidence="15">
        <name>Mg(2+)</name>
        <dbReference type="ChEBI" id="CHEBI:18420"/>
    </cofactor>
    <cofactor evidence="15">
        <name>Mn(2+)</name>
        <dbReference type="ChEBI" id="CHEBI:29035"/>
    </cofactor>
    <text evidence="15">Binds 2 magnesium or manganese ions per subunit.</text>
</comment>
<evidence type="ECO:0000256" key="5">
    <source>
        <dbReference type="ARBA" id="ARBA00022741"/>
    </source>
</evidence>
<dbReference type="PANTHER" id="PTHR23132">
    <property type="entry name" value="D-ALANINE--D-ALANINE LIGASE"/>
    <property type="match status" value="1"/>
</dbReference>
<evidence type="ECO:0000256" key="1">
    <source>
        <dbReference type="ARBA" id="ARBA00001936"/>
    </source>
</evidence>
<keyword evidence="11 12" id="KW-0961">Cell wall biogenesis/degradation</keyword>
<dbReference type="RefSeq" id="WP_213172122.1">
    <property type="nucleotide sequence ID" value="NZ_CP070496.1"/>
</dbReference>